<name>A0A1W1EK55_9ZZZZ</name>
<dbReference type="EMBL" id="FRYL01000038">
    <property type="protein sequence ID" value="SHO81268.1"/>
    <property type="molecule type" value="Genomic_DNA"/>
</dbReference>
<protein>
    <submittedName>
        <fullName evidence="1">Uncharacterized protein</fullName>
    </submittedName>
</protein>
<accession>A0A1W1EK55</accession>
<proteinExistence type="predicted"/>
<reference evidence="1" key="1">
    <citation type="submission" date="2016-10" db="EMBL/GenBank/DDBJ databases">
        <authorList>
            <person name="de Groot N.N."/>
        </authorList>
    </citation>
    <scope>NUCLEOTIDE SEQUENCE</scope>
</reference>
<organism evidence="1">
    <name type="scientific">hydrothermal vent metagenome</name>
    <dbReference type="NCBI Taxonomy" id="652676"/>
    <lineage>
        <taxon>unclassified sequences</taxon>
        <taxon>metagenomes</taxon>
        <taxon>ecological metagenomes</taxon>
    </lineage>
</organism>
<gene>
    <name evidence="1" type="ORF">MNB_SV-15-834</name>
</gene>
<sequence>MKKLIIVLTILTTIISAQNISVEDIKMMVQKIRDKRVGVDIAQLAYTENPFVSVVKGGENNTTKMVFKPKRVEVQLIVDGVLNQRAKINGKWKKLGDMVSDYNITHIDSRKVILSRDNNTTKTVFIYKDKNIITSKGSN</sequence>
<evidence type="ECO:0000313" key="1">
    <source>
        <dbReference type="EMBL" id="SHO81268.1"/>
    </source>
</evidence>
<dbReference type="AlphaFoldDB" id="A0A1W1EK55"/>